<sequence>MTITNPTAPARTITASDFSWREADAGLWVATVRGSFAGSVDRVDGQFQAHDPLGRYRGAFPSLEQAQRLLAAFAAHPSMSRHFGG</sequence>
<keyword evidence="2" id="KW-1185">Reference proteome</keyword>
<reference evidence="1 2" key="1">
    <citation type="submission" date="2016-10" db="EMBL/GenBank/DDBJ databases">
        <authorList>
            <person name="de Groot N.N."/>
        </authorList>
    </citation>
    <scope>NUCLEOTIDE SEQUENCE [LARGE SCALE GENOMIC DNA]</scope>
    <source>
        <strain evidence="1 2">DSM 21799</strain>
    </source>
</reference>
<evidence type="ECO:0000313" key="2">
    <source>
        <dbReference type="Proteomes" id="UP000199183"/>
    </source>
</evidence>
<dbReference type="EMBL" id="FNRY01000001">
    <property type="protein sequence ID" value="SEB73182.1"/>
    <property type="molecule type" value="Genomic_DNA"/>
</dbReference>
<protein>
    <submittedName>
        <fullName evidence="1">Uncharacterized protein</fullName>
    </submittedName>
</protein>
<dbReference type="OrthoDB" id="4978955at2"/>
<gene>
    <name evidence="1" type="ORF">SAMN04489806_1631</name>
</gene>
<accession>A0A1H4LSK6</accession>
<dbReference type="RefSeq" id="WP_091182418.1">
    <property type="nucleotide sequence ID" value="NZ_FNRY01000001.1"/>
</dbReference>
<organism evidence="1 2">
    <name type="scientific">Paramicrobacterium humi</name>
    <dbReference type="NCBI Taxonomy" id="640635"/>
    <lineage>
        <taxon>Bacteria</taxon>
        <taxon>Bacillati</taxon>
        <taxon>Actinomycetota</taxon>
        <taxon>Actinomycetes</taxon>
        <taxon>Micrococcales</taxon>
        <taxon>Microbacteriaceae</taxon>
        <taxon>Paramicrobacterium</taxon>
    </lineage>
</organism>
<dbReference type="Proteomes" id="UP000199183">
    <property type="component" value="Unassembled WGS sequence"/>
</dbReference>
<proteinExistence type="predicted"/>
<dbReference type="AlphaFoldDB" id="A0A1H4LSK6"/>
<name>A0A1H4LSK6_9MICO</name>
<evidence type="ECO:0000313" key="1">
    <source>
        <dbReference type="EMBL" id="SEB73182.1"/>
    </source>
</evidence>